<protein>
    <submittedName>
        <fullName evidence="1">Uncharacterized protein</fullName>
    </submittedName>
</protein>
<sequence length="220" mass="25980">MKLYFGIGVERNLEKAFELYLKMMSYSIAQYRVVAFKCYKVVENGYSTAEYYLGLIWTRGDHNNLGNYYRNGIGVIKNEEKAFRWYLKSAEGEISMDKLILDIVIKMGLEQQKMKKKHFSDEEKAFQWSEEGNHAGQTTLEIWYLKSAEGEKNMDKFQLNVHIKIMHCENSNINICLDCKFIEIPKWTSGSSEVYKIIHMTQSDKNANQWEIWNWIAIDY</sequence>
<dbReference type="OrthoDB" id="2438558at2759"/>
<evidence type="ECO:0000313" key="1">
    <source>
        <dbReference type="EMBL" id="RHZ86658.1"/>
    </source>
</evidence>
<comment type="caution">
    <text evidence="1">The sequence shown here is derived from an EMBL/GenBank/DDBJ whole genome shotgun (WGS) entry which is preliminary data.</text>
</comment>
<dbReference type="Proteomes" id="UP000266861">
    <property type="component" value="Unassembled WGS sequence"/>
</dbReference>
<name>A0A397JIP7_9GLOM</name>
<organism evidence="1 2">
    <name type="scientific">Diversispora epigaea</name>
    <dbReference type="NCBI Taxonomy" id="1348612"/>
    <lineage>
        <taxon>Eukaryota</taxon>
        <taxon>Fungi</taxon>
        <taxon>Fungi incertae sedis</taxon>
        <taxon>Mucoromycota</taxon>
        <taxon>Glomeromycotina</taxon>
        <taxon>Glomeromycetes</taxon>
        <taxon>Diversisporales</taxon>
        <taxon>Diversisporaceae</taxon>
        <taxon>Diversispora</taxon>
    </lineage>
</organism>
<dbReference type="InterPro" id="IPR006597">
    <property type="entry name" value="Sel1-like"/>
</dbReference>
<reference evidence="1 2" key="1">
    <citation type="submission" date="2018-08" db="EMBL/GenBank/DDBJ databases">
        <title>Genome and evolution of the arbuscular mycorrhizal fungus Diversispora epigaea (formerly Glomus versiforme) and its bacterial endosymbionts.</title>
        <authorList>
            <person name="Sun X."/>
            <person name="Fei Z."/>
            <person name="Harrison M."/>
        </authorList>
    </citation>
    <scope>NUCLEOTIDE SEQUENCE [LARGE SCALE GENOMIC DNA]</scope>
    <source>
        <strain evidence="1 2">IT104</strain>
    </source>
</reference>
<dbReference type="AlphaFoldDB" id="A0A397JIP7"/>
<dbReference type="EMBL" id="PQFF01000045">
    <property type="protein sequence ID" value="RHZ86658.1"/>
    <property type="molecule type" value="Genomic_DNA"/>
</dbReference>
<accession>A0A397JIP7</accession>
<keyword evidence="2" id="KW-1185">Reference proteome</keyword>
<gene>
    <name evidence="1" type="ORF">Glove_48g103</name>
</gene>
<dbReference type="Gene3D" id="1.25.40.10">
    <property type="entry name" value="Tetratricopeptide repeat domain"/>
    <property type="match status" value="1"/>
</dbReference>
<proteinExistence type="predicted"/>
<dbReference type="Pfam" id="PF08238">
    <property type="entry name" value="Sel1"/>
    <property type="match status" value="3"/>
</dbReference>
<dbReference type="InterPro" id="IPR011990">
    <property type="entry name" value="TPR-like_helical_dom_sf"/>
</dbReference>
<dbReference type="SUPFAM" id="SSF81901">
    <property type="entry name" value="HCP-like"/>
    <property type="match status" value="1"/>
</dbReference>
<dbReference type="SMART" id="SM00671">
    <property type="entry name" value="SEL1"/>
    <property type="match status" value="1"/>
</dbReference>
<evidence type="ECO:0000313" key="2">
    <source>
        <dbReference type="Proteomes" id="UP000266861"/>
    </source>
</evidence>